<dbReference type="Gene3D" id="1.20.58.1610">
    <property type="entry name" value="NADH:ubiquinone/plastoquinone oxidoreductase, chain 3"/>
    <property type="match status" value="1"/>
</dbReference>
<dbReference type="RefSeq" id="WP_172230247.1">
    <property type="nucleotide sequence ID" value="NZ_CP035946.1"/>
</dbReference>
<proteinExistence type="inferred from homology"/>
<keyword evidence="9 11" id="KW-0520">NAD</keyword>
<keyword evidence="5 11" id="KW-0812">Transmembrane</keyword>
<dbReference type="Pfam" id="PF00507">
    <property type="entry name" value="Oxidored_q4"/>
    <property type="match status" value="1"/>
</dbReference>
<evidence type="ECO:0000256" key="1">
    <source>
        <dbReference type="ARBA" id="ARBA00004370"/>
    </source>
</evidence>
<protein>
    <recommendedName>
        <fullName evidence="11">NADH-quinone oxidoreductase subunit</fullName>
        <ecNumber evidence="11">7.1.1.-</ecNumber>
    </recommendedName>
</protein>
<keyword evidence="4" id="KW-1003">Cell membrane</keyword>
<evidence type="ECO:0000256" key="7">
    <source>
        <dbReference type="ARBA" id="ARBA00022967"/>
    </source>
</evidence>
<dbReference type="PANTHER" id="PTHR11058">
    <property type="entry name" value="NADH-UBIQUINONE OXIDOREDUCTASE CHAIN 3"/>
    <property type="match status" value="1"/>
</dbReference>
<feature type="transmembrane region" description="Helical" evidence="12">
    <location>
        <begin position="12"/>
        <end position="35"/>
    </location>
</feature>
<evidence type="ECO:0000256" key="11">
    <source>
        <dbReference type="RuleBase" id="RU003639"/>
    </source>
</evidence>
<evidence type="ECO:0000256" key="6">
    <source>
        <dbReference type="ARBA" id="ARBA00022719"/>
    </source>
</evidence>
<reference evidence="13 14" key="1">
    <citation type="submission" date="2020-07" db="EMBL/GenBank/DDBJ databases">
        <title>Transfer of Campylobacter canadensis to the novel genus Avispirillum gen. nov., that also includes two novel species recovered from migratory waterfowl: Avispirillum anseris sp. nov. and Avispirillum brantae sp. nov.</title>
        <authorList>
            <person name="Miller W.G."/>
            <person name="Chapman M.H."/>
            <person name="Yee E."/>
            <person name="Inglis G.D."/>
        </authorList>
    </citation>
    <scope>NUCLEOTIDE SEQUENCE [LARGE SCALE GENOMIC DNA]</scope>
    <source>
        <strain evidence="13 14">L283</strain>
    </source>
</reference>
<evidence type="ECO:0000256" key="9">
    <source>
        <dbReference type="ARBA" id="ARBA00023027"/>
    </source>
</evidence>
<feature type="transmembrane region" description="Helical" evidence="12">
    <location>
        <begin position="68"/>
        <end position="89"/>
    </location>
</feature>
<comment type="function">
    <text evidence="11">NDH-1 shuttles electrons from NADH, via FMN and iron-sulfur (Fe-S) centers, to quinones in the respiratory chain.</text>
</comment>
<dbReference type="InterPro" id="IPR000440">
    <property type="entry name" value="NADH_UbQ/plastoQ_OxRdtase_su3"/>
</dbReference>
<keyword evidence="7" id="KW-1278">Translocase</keyword>
<sequence length="129" mass="14757">MSHSTLEGQYFGVFAMLVIATALFFALVFLAKTIGNNYAAKNRKKLGLSSYECGPLPQKQANKINSQFFIFALIFILFDIEVIFMYPWALMYKHLGLFALIEMLCFFILLLVGFIYAFKKGALQWQSIN</sequence>
<evidence type="ECO:0000256" key="4">
    <source>
        <dbReference type="ARBA" id="ARBA00022475"/>
    </source>
</evidence>
<keyword evidence="8 12" id="KW-1133">Transmembrane helix</keyword>
<dbReference type="EC" id="7.1.1.-" evidence="11"/>
<feature type="transmembrane region" description="Helical" evidence="12">
    <location>
        <begin position="95"/>
        <end position="118"/>
    </location>
</feature>
<dbReference type="PANTHER" id="PTHR11058:SF22">
    <property type="entry name" value="NADH-QUINONE OXIDOREDUCTASE SUBUNIT A"/>
    <property type="match status" value="1"/>
</dbReference>
<dbReference type="NCBIfam" id="NF006303">
    <property type="entry name" value="PRK08489.1"/>
    <property type="match status" value="1"/>
</dbReference>
<evidence type="ECO:0000256" key="8">
    <source>
        <dbReference type="ARBA" id="ARBA00022989"/>
    </source>
</evidence>
<comment type="catalytic activity">
    <reaction evidence="11">
        <text>a quinone + NADH + 5 H(+)(in) = a quinol + NAD(+) + 4 H(+)(out)</text>
        <dbReference type="Rhea" id="RHEA:57888"/>
        <dbReference type="ChEBI" id="CHEBI:15378"/>
        <dbReference type="ChEBI" id="CHEBI:24646"/>
        <dbReference type="ChEBI" id="CHEBI:57540"/>
        <dbReference type="ChEBI" id="CHEBI:57945"/>
        <dbReference type="ChEBI" id="CHEBI:132124"/>
    </reaction>
</comment>
<evidence type="ECO:0000256" key="12">
    <source>
        <dbReference type="SAM" id="Phobius"/>
    </source>
</evidence>
<keyword evidence="14" id="KW-1185">Reference proteome</keyword>
<evidence type="ECO:0000313" key="13">
    <source>
        <dbReference type="EMBL" id="MBZ7986798.1"/>
    </source>
</evidence>
<dbReference type="Proteomes" id="UP000786183">
    <property type="component" value="Unassembled WGS sequence"/>
</dbReference>
<keyword evidence="3" id="KW-0813">Transport</keyword>
<organism evidence="13 14">
    <name type="scientific">Campylobacter canadensis</name>
    <dbReference type="NCBI Taxonomy" id="449520"/>
    <lineage>
        <taxon>Bacteria</taxon>
        <taxon>Pseudomonadati</taxon>
        <taxon>Campylobacterota</taxon>
        <taxon>Epsilonproteobacteria</taxon>
        <taxon>Campylobacterales</taxon>
        <taxon>Campylobacteraceae</taxon>
        <taxon>Campylobacter</taxon>
    </lineage>
</organism>
<accession>A0ABS7WPV4</accession>
<gene>
    <name evidence="13" type="ORF">AVCANL283_01530</name>
</gene>
<keyword evidence="6 11" id="KW-0874">Quinone</keyword>
<evidence type="ECO:0000256" key="3">
    <source>
        <dbReference type="ARBA" id="ARBA00022448"/>
    </source>
</evidence>
<comment type="subcellular location">
    <subcellularLocation>
        <location evidence="11">Cell membrane</location>
        <topology evidence="11">Multi-pass membrane protein</topology>
    </subcellularLocation>
    <subcellularLocation>
        <location evidence="1">Membrane</location>
    </subcellularLocation>
</comment>
<evidence type="ECO:0000256" key="5">
    <source>
        <dbReference type="ARBA" id="ARBA00022692"/>
    </source>
</evidence>
<dbReference type="InterPro" id="IPR038430">
    <property type="entry name" value="NDAH_ubi_oxred_su3_sf"/>
</dbReference>
<comment type="similarity">
    <text evidence="2 11">Belongs to the complex I subunit 3 family.</text>
</comment>
<evidence type="ECO:0000256" key="10">
    <source>
        <dbReference type="ARBA" id="ARBA00023136"/>
    </source>
</evidence>
<keyword evidence="10 12" id="KW-0472">Membrane</keyword>
<name>A0ABS7WPV4_9BACT</name>
<comment type="caution">
    <text evidence="13">The sequence shown here is derived from an EMBL/GenBank/DDBJ whole genome shotgun (WGS) entry which is preliminary data.</text>
</comment>
<evidence type="ECO:0000313" key="14">
    <source>
        <dbReference type="Proteomes" id="UP000786183"/>
    </source>
</evidence>
<dbReference type="EMBL" id="JACGBB010000002">
    <property type="protein sequence ID" value="MBZ7986798.1"/>
    <property type="molecule type" value="Genomic_DNA"/>
</dbReference>
<evidence type="ECO:0000256" key="2">
    <source>
        <dbReference type="ARBA" id="ARBA00008472"/>
    </source>
</evidence>